<evidence type="ECO:0000313" key="2">
    <source>
        <dbReference type="EMBL" id="KAF1816875.1"/>
    </source>
</evidence>
<reference evidence="2 4" key="1">
    <citation type="submission" date="2020-01" db="EMBL/GenBank/DDBJ databases">
        <authorList>
            <consortium name="DOE Joint Genome Institute"/>
            <person name="Haridas S."/>
            <person name="Albert R."/>
            <person name="Binder M."/>
            <person name="Bloem J."/>
            <person name="Labutti K."/>
            <person name="Salamov A."/>
            <person name="Andreopoulos B."/>
            <person name="Baker S.E."/>
            <person name="Barry K."/>
            <person name="Bills G."/>
            <person name="Bluhm B.H."/>
            <person name="Cannon C."/>
            <person name="Castanera R."/>
            <person name="Culley D.E."/>
            <person name="Daum C."/>
            <person name="Ezra D."/>
            <person name="Gonzalez J.B."/>
            <person name="Henrissat B."/>
            <person name="Kuo A."/>
            <person name="Liang C."/>
            <person name="Lipzen A."/>
            <person name="Lutzoni F."/>
            <person name="Magnuson J."/>
            <person name="Mondo S."/>
            <person name="Nolan M."/>
            <person name="Ohm R."/>
            <person name="Pangilinan J."/>
            <person name="Park H.-J."/>
            <person name="Ramirez L."/>
            <person name="Alfaro M."/>
            <person name="Sun H."/>
            <person name="Tritt A."/>
            <person name="Yoshinaga Y."/>
            <person name="Zwiers L.-H."/>
            <person name="Turgeon B.G."/>
            <person name="Goodwin S.B."/>
            <person name="Spatafora J.W."/>
            <person name="Crous P.W."/>
            <person name="Grigoriev I.V."/>
        </authorList>
    </citation>
    <scope>NUCLEOTIDE SEQUENCE</scope>
    <source>
        <strain evidence="2 4">CBS 781.70</strain>
    </source>
</reference>
<dbReference type="AlphaFoldDB" id="A0A6G1GFI7"/>
<organism evidence="2">
    <name type="scientific">Eremomyces bilateralis CBS 781.70</name>
    <dbReference type="NCBI Taxonomy" id="1392243"/>
    <lineage>
        <taxon>Eukaryota</taxon>
        <taxon>Fungi</taxon>
        <taxon>Dikarya</taxon>
        <taxon>Ascomycota</taxon>
        <taxon>Pezizomycotina</taxon>
        <taxon>Dothideomycetes</taxon>
        <taxon>Dothideomycetes incertae sedis</taxon>
        <taxon>Eremomycetales</taxon>
        <taxon>Eremomycetaceae</taxon>
        <taxon>Eremomyces</taxon>
    </lineage>
</organism>
<dbReference type="GeneID" id="54415664"/>
<sequence>MPLLSFLLLRPVLQKTAVPDNTSGTSCYRQRGSSLRNRIPQYPCPKPSEANYSQCNCKWQGNLWKHRLDTNISLPSVHYAYATPFHSLAHLPRALKGAGFLLCSIYYTACLLLENRNVGDSSRSTRLKKPLAVPLSLDLVIVLDLSCELSSGRQLAAGTLVIPPQK</sequence>
<evidence type="ECO:0000256" key="1">
    <source>
        <dbReference type="SAM" id="SignalP"/>
    </source>
</evidence>
<proteinExistence type="predicted"/>
<reference evidence="4" key="2">
    <citation type="submission" date="2020-04" db="EMBL/GenBank/DDBJ databases">
        <authorList>
            <consortium name="NCBI Genome Project"/>
        </authorList>
    </citation>
    <scope>NUCLEOTIDE SEQUENCE</scope>
    <source>
        <strain evidence="4">CBS 781.70</strain>
    </source>
</reference>
<name>A0A6G1GFI7_9PEZI</name>
<evidence type="ECO:0000313" key="4">
    <source>
        <dbReference type="RefSeq" id="XP_033538506.1"/>
    </source>
</evidence>
<evidence type="ECO:0000313" key="3">
    <source>
        <dbReference type="Proteomes" id="UP000504638"/>
    </source>
</evidence>
<keyword evidence="1" id="KW-0732">Signal</keyword>
<dbReference type="EMBL" id="ML975149">
    <property type="protein sequence ID" value="KAF1816875.1"/>
    <property type="molecule type" value="Genomic_DNA"/>
</dbReference>
<dbReference type="RefSeq" id="XP_033538506.1">
    <property type="nucleotide sequence ID" value="XM_033675094.1"/>
</dbReference>
<accession>A0A6G1GFI7</accession>
<keyword evidence="3" id="KW-1185">Reference proteome</keyword>
<feature type="chain" id="PRO_5044632079" evidence="1">
    <location>
        <begin position="18"/>
        <end position="166"/>
    </location>
</feature>
<feature type="signal peptide" evidence="1">
    <location>
        <begin position="1"/>
        <end position="17"/>
    </location>
</feature>
<reference evidence="4" key="3">
    <citation type="submission" date="2025-04" db="UniProtKB">
        <authorList>
            <consortium name="RefSeq"/>
        </authorList>
    </citation>
    <scope>IDENTIFICATION</scope>
    <source>
        <strain evidence="4">CBS 781.70</strain>
    </source>
</reference>
<dbReference type="Proteomes" id="UP000504638">
    <property type="component" value="Unplaced"/>
</dbReference>
<protein>
    <submittedName>
        <fullName evidence="2 4">Uncharacterized protein</fullName>
    </submittedName>
</protein>
<gene>
    <name evidence="2 4" type="ORF">P152DRAFT_3025</name>
</gene>